<proteinExistence type="predicted"/>
<dbReference type="AlphaFoldDB" id="A0A2D0K8E0"/>
<reference evidence="2 3" key="1">
    <citation type="journal article" date="2017" name="Nat. Microbiol.">
        <title>Natural product diversity associated with the nematode symbionts Photorhabdus and Xenorhabdus.</title>
        <authorList>
            <person name="Tobias N.J."/>
            <person name="Wolff H."/>
            <person name="Djahanschiri B."/>
            <person name="Grundmann F."/>
            <person name="Kronenwerth M."/>
            <person name="Shi Y.M."/>
            <person name="Simonyi S."/>
            <person name="Grun P."/>
            <person name="Shapiro-Ilan D."/>
            <person name="Pidot S.J."/>
            <person name="Stinear T.P."/>
            <person name="Ebersberger I."/>
            <person name="Bode H.B."/>
        </authorList>
    </citation>
    <scope>NUCLEOTIDE SEQUENCE [LARGE SCALE GENOMIC DNA]</scope>
    <source>
        <strain evidence="2 3">DSM 22670</strain>
    </source>
</reference>
<feature type="compositionally biased region" description="Polar residues" evidence="1">
    <location>
        <begin position="33"/>
        <end position="50"/>
    </location>
</feature>
<feature type="region of interest" description="Disordered" evidence="1">
    <location>
        <begin position="1"/>
        <end position="64"/>
    </location>
</feature>
<feature type="compositionally biased region" description="Gly residues" evidence="1">
    <location>
        <begin position="1"/>
        <end position="15"/>
    </location>
</feature>
<dbReference type="EMBL" id="NJAK01000003">
    <property type="protein sequence ID" value="PHM59477.1"/>
    <property type="molecule type" value="Genomic_DNA"/>
</dbReference>
<evidence type="ECO:0000313" key="2">
    <source>
        <dbReference type="EMBL" id="PHM59477.1"/>
    </source>
</evidence>
<evidence type="ECO:0000256" key="1">
    <source>
        <dbReference type="SAM" id="MobiDB-lite"/>
    </source>
</evidence>
<protein>
    <submittedName>
        <fullName evidence="2">Uncharacterized protein</fullName>
    </submittedName>
</protein>
<organism evidence="2 3">
    <name type="scientific">Xenorhabdus ishibashii</name>
    <dbReference type="NCBI Taxonomy" id="1034471"/>
    <lineage>
        <taxon>Bacteria</taxon>
        <taxon>Pseudomonadati</taxon>
        <taxon>Pseudomonadota</taxon>
        <taxon>Gammaproteobacteria</taxon>
        <taxon>Enterobacterales</taxon>
        <taxon>Morganellaceae</taxon>
        <taxon>Xenorhabdus</taxon>
    </lineage>
</organism>
<evidence type="ECO:0000313" key="3">
    <source>
        <dbReference type="Proteomes" id="UP000222168"/>
    </source>
</evidence>
<comment type="caution">
    <text evidence="2">The sequence shown here is derived from an EMBL/GenBank/DDBJ whole genome shotgun (WGS) entry which is preliminary data.</text>
</comment>
<name>A0A2D0K8E0_9GAMM</name>
<sequence length="178" mass="19776">MGLGAGLSGNVGAGLDGSSPVKANVSANASASYQHQWTDSNEDSASYGNRTSDDTRVSESFADSKSAQNIRNMSDGDINRIRDSETRSLVYDLRASLNRASENYASYNDSLSKEKTISQQANFTEASVYLRQNRLSTSTRNMSPIKWVWKKQLLFSLMPVHQKQGHKENNLKMNLRMN</sequence>
<gene>
    <name evidence="2" type="ORF">Xish_03595</name>
</gene>
<dbReference type="Proteomes" id="UP000222168">
    <property type="component" value="Unassembled WGS sequence"/>
</dbReference>
<accession>A0A2D0K8E0</accession>
<keyword evidence="3" id="KW-1185">Reference proteome</keyword>
<feature type="compositionally biased region" description="Low complexity" evidence="1">
    <location>
        <begin position="18"/>
        <end position="32"/>
    </location>
</feature>
<dbReference type="RefSeq" id="WP_099119143.1">
    <property type="nucleotide sequence ID" value="NZ_NJAK01000003.1"/>
</dbReference>